<proteinExistence type="predicted"/>
<keyword evidence="3" id="KW-1185">Reference proteome</keyword>
<name>A0ABT6DIC7_9BACT</name>
<organism evidence="2 3">
    <name type="scientific">Bdellovibrio svalbardensis</name>
    <dbReference type="NCBI Taxonomy" id="2972972"/>
    <lineage>
        <taxon>Bacteria</taxon>
        <taxon>Pseudomonadati</taxon>
        <taxon>Bdellovibrionota</taxon>
        <taxon>Bdellovibrionia</taxon>
        <taxon>Bdellovibrionales</taxon>
        <taxon>Pseudobdellovibrionaceae</taxon>
        <taxon>Bdellovibrio</taxon>
    </lineage>
</organism>
<reference evidence="2" key="1">
    <citation type="submission" date="2022-08" db="EMBL/GenBank/DDBJ databases">
        <title>Novel Bdellovibrio Species Isolated from Svalbard: Designation Bdellovibrio svalbardensis.</title>
        <authorList>
            <person name="Mitchell R.J."/>
            <person name="Choi S.Y."/>
        </authorList>
    </citation>
    <scope>NUCLEOTIDE SEQUENCE</scope>
    <source>
        <strain evidence="2">PAP01</strain>
    </source>
</reference>
<dbReference type="Proteomes" id="UP001152321">
    <property type="component" value="Unassembled WGS sequence"/>
</dbReference>
<evidence type="ECO:0000313" key="2">
    <source>
        <dbReference type="EMBL" id="MDG0816257.1"/>
    </source>
</evidence>
<dbReference type="EMBL" id="JANRMI010000002">
    <property type="protein sequence ID" value="MDG0816257.1"/>
    <property type="molecule type" value="Genomic_DNA"/>
</dbReference>
<evidence type="ECO:0000313" key="3">
    <source>
        <dbReference type="Proteomes" id="UP001152321"/>
    </source>
</evidence>
<dbReference type="RefSeq" id="WP_277577734.1">
    <property type="nucleotide sequence ID" value="NZ_JANRMI010000002.1"/>
</dbReference>
<gene>
    <name evidence="2" type="ORF">NWE73_07770</name>
</gene>
<evidence type="ECO:0000256" key="1">
    <source>
        <dbReference type="SAM" id="MobiDB-lite"/>
    </source>
</evidence>
<sequence length="219" mass="24104">MKKAALFSVIIVCLGLLIFVLRPQNSESLNATLPTLSSSPATSAPPHSLTPPSQGSEGTAASESSTVSAEFQQWFSKEAEDLEKSTAQPGNTELELRERVQNMRPEEIQYLTQQSLNMSGPAKQRILGTYLLTLAPNKTAEALLTVMEAPLQLAGDHTVHSTDETLSAQERSLRHMTIDALIEKVRQTPDFRGELTARIAQIKEPSLRAYAQKRLKELH</sequence>
<feature type="region of interest" description="Disordered" evidence="1">
    <location>
        <begin position="32"/>
        <end position="63"/>
    </location>
</feature>
<accession>A0ABT6DIC7</accession>
<comment type="caution">
    <text evidence="2">The sequence shown here is derived from an EMBL/GenBank/DDBJ whole genome shotgun (WGS) entry which is preliminary data.</text>
</comment>
<protein>
    <submittedName>
        <fullName evidence="2">Uncharacterized protein</fullName>
    </submittedName>
</protein>